<name>A0A368PV88_SETIT</name>
<gene>
    <name evidence="2" type="ORF">SETIT_2G029100v2</name>
</gene>
<feature type="region of interest" description="Disordered" evidence="1">
    <location>
        <begin position="148"/>
        <end position="167"/>
    </location>
</feature>
<organism evidence="2">
    <name type="scientific">Setaria italica</name>
    <name type="common">Foxtail millet</name>
    <name type="synonym">Panicum italicum</name>
    <dbReference type="NCBI Taxonomy" id="4555"/>
    <lineage>
        <taxon>Eukaryota</taxon>
        <taxon>Viridiplantae</taxon>
        <taxon>Streptophyta</taxon>
        <taxon>Embryophyta</taxon>
        <taxon>Tracheophyta</taxon>
        <taxon>Spermatophyta</taxon>
        <taxon>Magnoliopsida</taxon>
        <taxon>Liliopsida</taxon>
        <taxon>Poales</taxon>
        <taxon>Poaceae</taxon>
        <taxon>PACMAD clade</taxon>
        <taxon>Panicoideae</taxon>
        <taxon>Panicodae</taxon>
        <taxon>Paniceae</taxon>
        <taxon>Cenchrinae</taxon>
        <taxon>Setaria</taxon>
    </lineage>
</organism>
<sequence length="167" mass="18156">MSSSSSFPHPHRYCKIFSTAGRPATIPPAINRDLHVSPYSVKRAQGFDLDRVLYICDVATRTPRKETEQRLTTMAINSLLPAPQTLQQPGKLAFTPASSTLTDSLSSLLILLLLARGRGRWCGMARSDQYDPFVWALPMVEGSSNLRGCGGATGDDDDDDFDVAPAA</sequence>
<dbReference type="AlphaFoldDB" id="A0A368PV88"/>
<feature type="compositionally biased region" description="Acidic residues" evidence="1">
    <location>
        <begin position="154"/>
        <end position="167"/>
    </location>
</feature>
<proteinExistence type="predicted"/>
<dbReference type="EMBL" id="CM003529">
    <property type="protein sequence ID" value="RCV09444.1"/>
    <property type="molecule type" value="Genomic_DNA"/>
</dbReference>
<protein>
    <submittedName>
        <fullName evidence="2">Uncharacterized protein</fullName>
    </submittedName>
</protein>
<reference evidence="2" key="1">
    <citation type="journal article" date="2012" name="Nat. Biotechnol.">
        <title>Reference genome sequence of the model plant Setaria.</title>
        <authorList>
            <person name="Bennetzen J.L."/>
            <person name="Schmutz J."/>
            <person name="Wang H."/>
            <person name="Percifield R."/>
            <person name="Hawkins J."/>
            <person name="Pontaroli A.C."/>
            <person name="Estep M."/>
            <person name="Feng L."/>
            <person name="Vaughn J.N."/>
            <person name="Grimwood J."/>
            <person name="Jenkins J."/>
            <person name="Barry K."/>
            <person name="Lindquist E."/>
            <person name="Hellsten U."/>
            <person name="Deshpande S."/>
            <person name="Wang X."/>
            <person name="Wu X."/>
            <person name="Mitros T."/>
            <person name="Triplett J."/>
            <person name="Yang X."/>
            <person name="Ye C.Y."/>
            <person name="Mauro-Herrera M."/>
            <person name="Wang L."/>
            <person name="Li P."/>
            <person name="Sharma M."/>
            <person name="Sharma R."/>
            <person name="Ronald P.C."/>
            <person name="Panaud O."/>
            <person name="Kellogg E.A."/>
            <person name="Brutnell T.P."/>
            <person name="Doust A.N."/>
            <person name="Tuskan G.A."/>
            <person name="Rokhsar D."/>
            <person name="Devos K.M."/>
        </authorList>
    </citation>
    <scope>NUCLEOTIDE SEQUENCE [LARGE SCALE GENOMIC DNA]</scope>
    <source>
        <strain evidence="2">Yugu1</strain>
    </source>
</reference>
<reference evidence="2" key="2">
    <citation type="submission" date="2015-07" db="EMBL/GenBank/DDBJ databases">
        <authorList>
            <person name="Noorani M."/>
        </authorList>
    </citation>
    <scope>NUCLEOTIDE SEQUENCE</scope>
    <source>
        <strain evidence="2">Yugu1</strain>
    </source>
</reference>
<accession>A0A368PV88</accession>
<evidence type="ECO:0000313" key="2">
    <source>
        <dbReference type="EMBL" id="RCV09444.1"/>
    </source>
</evidence>
<evidence type="ECO:0000256" key="1">
    <source>
        <dbReference type="SAM" id="MobiDB-lite"/>
    </source>
</evidence>